<dbReference type="SUPFAM" id="SSF47090">
    <property type="entry name" value="PGBD-like"/>
    <property type="match status" value="1"/>
</dbReference>
<dbReference type="EMBL" id="JAUFQC010000005">
    <property type="protein sequence ID" value="MDN3611021.1"/>
    <property type="molecule type" value="Genomic_DNA"/>
</dbReference>
<dbReference type="InterPro" id="IPR036365">
    <property type="entry name" value="PGBD-like_sf"/>
</dbReference>
<dbReference type="Gene3D" id="3.90.70.10">
    <property type="entry name" value="Cysteine proteinases"/>
    <property type="match status" value="1"/>
</dbReference>
<evidence type="ECO:0000313" key="2">
    <source>
        <dbReference type="EMBL" id="MDN3610945.1"/>
    </source>
</evidence>
<gene>
    <name evidence="2" type="ORF">QWZ16_14700</name>
    <name evidence="3" type="ORF">QWZ16_15190</name>
</gene>
<evidence type="ECO:0000313" key="4">
    <source>
        <dbReference type="Proteomes" id="UP001238540"/>
    </source>
</evidence>
<sequence length="534" mass="60511">MYKQYFGFTELPFSIVPNSRFLFRSLRHKEALFRLQAGLGEGSGFALLSGEVGTGKTTVARALLKSLGTETQSGLILNPTFSSIELLEAICDEFSIIYEANSSLKQLSKLIHDFLLDRYAKGMQTLLVIDEAQHLSADVLEQLRLLTNLETESQKLFKVLLVGQPELQQKLKMPQLRQLAQRITGRYHLLPLDEKETIRYIQYRLECSGGNVDLFSSKSIKYIAQQSSGIPRLVNLICDHALKRAYNLGEPQPSWESVDIACEEVMSFQTSYQPIQSSVPSPRLSFFTAFIGGILLAMGSYALTPFIVADRVSEQIAQAYPLEIVPPLEKEVFPPYLQNLLKGASSFEQGIDDLYQVWGIRASVSERYCRTETTSVFRCVRERGSLEEIRDADRPVLLFLRHQNVRGYAVLYRLNTNTAQLLLGRQRIALPIDKLESIWDGQYHQIWQGYWNQTLKPTMSGPAVAEFAQRLSNIMGEPHSDSDRYDQSLQQKVELFQQWQGLDVDGIAGRRTLQRLEKLSQDIAPTLSGPEEEV</sequence>
<dbReference type="InterPro" id="IPR036366">
    <property type="entry name" value="PGBDSf"/>
</dbReference>
<dbReference type="SMART" id="SM00382">
    <property type="entry name" value="AAA"/>
    <property type="match status" value="1"/>
</dbReference>
<dbReference type="InterPro" id="IPR049945">
    <property type="entry name" value="AAA_22"/>
</dbReference>
<protein>
    <submittedName>
        <fullName evidence="3">AAA family ATPase</fullName>
    </submittedName>
</protein>
<dbReference type="EMBL" id="JAUFQC010000001">
    <property type="protein sequence ID" value="MDN3610945.1"/>
    <property type="molecule type" value="Genomic_DNA"/>
</dbReference>
<dbReference type="Pfam" id="PF01471">
    <property type="entry name" value="PG_binding_1"/>
    <property type="match status" value="1"/>
</dbReference>
<feature type="domain" description="AAA+ ATPase" evidence="1">
    <location>
        <begin position="42"/>
        <end position="195"/>
    </location>
</feature>
<dbReference type="Gene3D" id="3.40.50.300">
    <property type="entry name" value="P-loop containing nucleotide triphosphate hydrolases"/>
    <property type="match status" value="1"/>
</dbReference>
<dbReference type="InterPro" id="IPR052026">
    <property type="entry name" value="ExeA_AAA_ATPase_DNA-bind"/>
</dbReference>
<dbReference type="RefSeq" id="WP_170883450.1">
    <property type="nucleotide sequence ID" value="NZ_JABEYA020000018.1"/>
</dbReference>
<evidence type="ECO:0000313" key="3">
    <source>
        <dbReference type="EMBL" id="MDN3611021.1"/>
    </source>
</evidence>
<organism evidence="3 4">
    <name type="scientific">Vibrio ostreicida</name>
    <dbReference type="NCBI Taxonomy" id="526588"/>
    <lineage>
        <taxon>Bacteria</taxon>
        <taxon>Pseudomonadati</taxon>
        <taxon>Pseudomonadota</taxon>
        <taxon>Gammaproteobacteria</taxon>
        <taxon>Vibrionales</taxon>
        <taxon>Vibrionaceae</taxon>
        <taxon>Vibrio</taxon>
    </lineage>
</organism>
<dbReference type="InterPro" id="IPR048809">
    <property type="entry name" value="GspA_C39-like"/>
</dbReference>
<dbReference type="Pfam" id="PF21327">
    <property type="entry name" value="GspA_C39-like"/>
    <property type="match status" value="1"/>
</dbReference>
<dbReference type="Proteomes" id="UP001238540">
    <property type="component" value="Unassembled WGS sequence"/>
</dbReference>
<dbReference type="PANTHER" id="PTHR35894:SF1">
    <property type="entry name" value="PHOSPHORIBULOKINASE _ URIDINE KINASE FAMILY"/>
    <property type="match status" value="1"/>
</dbReference>
<accession>A0ABT8BV26</accession>
<reference evidence="3" key="1">
    <citation type="journal article" date="2014" name="Int. J. Syst. Evol. Microbiol.">
        <title>Complete genome of a new Firmicutes species belonging to the dominant human colonic microbiota ('Ruminococcus bicirculans') reveals two chromosomes and a selective capacity to utilize plant glucans.</title>
        <authorList>
            <consortium name="NISC Comparative Sequencing Program"/>
            <person name="Wegmann U."/>
            <person name="Louis P."/>
            <person name="Goesmann A."/>
            <person name="Henrissat B."/>
            <person name="Duncan S.H."/>
            <person name="Flint H.J."/>
        </authorList>
    </citation>
    <scope>NUCLEOTIDE SEQUENCE</scope>
    <source>
        <strain evidence="3">CECT 7398</strain>
    </source>
</reference>
<dbReference type="PANTHER" id="PTHR35894">
    <property type="entry name" value="GENERAL SECRETION PATHWAY PROTEIN A-RELATED"/>
    <property type="match status" value="1"/>
</dbReference>
<name>A0ABT8BV26_9VIBR</name>
<dbReference type="CDD" id="cd00009">
    <property type="entry name" value="AAA"/>
    <property type="match status" value="1"/>
</dbReference>
<comment type="caution">
    <text evidence="3">The sequence shown here is derived from an EMBL/GenBank/DDBJ whole genome shotgun (WGS) entry which is preliminary data.</text>
</comment>
<proteinExistence type="predicted"/>
<reference evidence="3" key="3">
    <citation type="submission" date="2023-06" db="EMBL/GenBank/DDBJ databases">
        <authorList>
            <person name="Lucena T."/>
            <person name="Sun Q."/>
        </authorList>
    </citation>
    <scope>NUCLEOTIDE SEQUENCE</scope>
    <source>
        <strain evidence="3">CECT 7398</strain>
    </source>
</reference>
<reference evidence="4" key="2">
    <citation type="journal article" date="2019" name="Int. J. Syst. Evol. Microbiol.">
        <title>The Global Catalogue of Microorganisms (GCM) 10K type strain sequencing project: providing services to taxonomists for standard genome sequencing and annotation.</title>
        <authorList>
            <consortium name="The Broad Institute Genomics Platform"/>
            <consortium name="The Broad Institute Genome Sequencing Center for Infectious Disease"/>
            <person name="Wu L."/>
            <person name="Ma J."/>
        </authorList>
    </citation>
    <scope>NUCLEOTIDE SEQUENCE [LARGE SCALE GENOMIC DNA]</scope>
    <source>
        <strain evidence="4">CECT 7398</strain>
    </source>
</reference>
<dbReference type="SUPFAM" id="SSF52540">
    <property type="entry name" value="P-loop containing nucleoside triphosphate hydrolases"/>
    <property type="match status" value="1"/>
</dbReference>
<evidence type="ECO:0000259" key="1">
    <source>
        <dbReference type="SMART" id="SM00382"/>
    </source>
</evidence>
<keyword evidence="4" id="KW-1185">Reference proteome</keyword>
<dbReference type="Gene3D" id="1.10.101.10">
    <property type="entry name" value="PGBD-like superfamily/PGBD"/>
    <property type="match status" value="1"/>
</dbReference>
<dbReference type="InterPro" id="IPR027417">
    <property type="entry name" value="P-loop_NTPase"/>
</dbReference>
<dbReference type="InterPro" id="IPR003593">
    <property type="entry name" value="AAA+_ATPase"/>
</dbReference>
<dbReference type="Pfam" id="PF13401">
    <property type="entry name" value="AAA_22"/>
    <property type="match status" value="1"/>
</dbReference>
<dbReference type="InterPro" id="IPR002477">
    <property type="entry name" value="Peptidoglycan-bd-like"/>
</dbReference>